<dbReference type="EMBL" id="CP003742">
    <property type="protein sequence ID" value="AGI70445.1"/>
    <property type="molecule type" value="Genomic_DNA"/>
</dbReference>
<dbReference type="KEGG" id="oar:OA238_c01760"/>
<dbReference type="Proteomes" id="UP000004688">
    <property type="component" value="Chromosome"/>
</dbReference>
<organism evidence="2 3">
    <name type="scientific">Octadecabacter arcticus 238</name>
    <dbReference type="NCBI Taxonomy" id="391616"/>
    <lineage>
        <taxon>Bacteria</taxon>
        <taxon>Pseudomonadati</taxon>
        <taxon>Pseudomonadota</taxon>
        <taxon>Alphaproteobacteria</taxon>
        <taxon>Rhodobacterales</taxon>
        <taxon>Roseobacteraceae</taxon>
        <taxon>Octadecabacter</taxon>
    </lineage>
</organism>
<accession>M9RKW5</accession>
<dbReference type="PROSITE" id="PS51257">
    <property type="entry name" value="PROKAR_LIPOPROTEIN"/>
    <property type="match status" value="1"/>
</dbReference>
<keyword evidence="1" id="KW-0732">Signal</keyword>
<feature type="chain" id="PRO_5004102118" description="Lipoprotein" evidence="1">
    <location>
        <begin position="23"/>
        <end position="182"/>
    </location>
</feature>
<reference evidence="2 3" key="1">
    <citation type="journal article" date="2013" name="PLoS ONE">
        <title>Poles Apart: Arctic and Antarctic Octadecabacter strains Share High Genome Plasticity and a New Type of Xanthorhodopsin.</title>
        <authorList>
            <person name="Vollmers J."/>
            <person name="Voget S."/>
            <person name="Dietrich S."/>
            <person name="Gollnow K."/>
            <person name="Smits M."/>
            <person name="Meyer K."/>
            <person name="Brinkhoff T."/>
            <person name="Simon M."/>
            <person name="Daniel R."/>
        </authorList>
    </citation>
    <scope>NUCLEOTIDE SEQUENCE [LARGE SCALE GENOMIC DNA]</scope>
    <source>
        <strain evidence="2 3">238</strain>
    </source>
</reference>
<gene>
    <name evidence="2" type="ORF">OA238_c01760</name>
</gene>
<keyword evidence="3" id="KW-1185">Reference proteome</keyword>
<evidence type="ECO:0008006" key="4">
    <source>
        <dbReference type="Google" id="ProtNLM"/>
    </source>
</evidence>
<proteinExistence type="predicted"/>
<evidence type="ECO:0000313" key="3">
    <source>
        <dbReference type="Proteomes" id="UP000004688"/>
    </source>
</evidence>
<dbReference type="HOGENOM" id="CLU_1508842_0_0_5"/>
<protein>
    <recommendedName>
        <fullName evidence="4">Lipoprotein</fullName>
    </recommendedName>
</protein>
<dbReference type="RefSeq" id="WP_015493686.1">
    <property type="nucleotide sequence ID" value="NC_020908.1"/>
</dbReference>
<dbReference type="eggNOG" id="ENOG5033XQ9">
    <property type="taxonomic scope" value="Bacteria"/>
</dbReference>
<evidence type="ECO:0000313" key="2">
    <source>
        <dbReference type="EMBL" id="AGI70445.1"/>
    </source>
</evidence>
<name>M9RKW5_9RHOB</name>
<feature type="signal peptide" evidence="1">
    <location>
        <begin position="1"/>
        <end position="22"/>
    </location>
</feature>
<sequence>MTVKKFAALGVLVATLMGCTQAEITQPPITVTPNVARDAVGIDVYARPRAGGTPAPAFRGQNTVQIRTNGQLNDGDFGEISGVSCLLDSGVYKATFNTPANLIVPDYGPNSPAVFVRCTTDTTDTTSGSVTASVVNMTAQQRNASAAGTGLLGAIIIGAVNEANRDNLNDDFGYNPVTVQLR</sequence>
<dbReference type="AlphaFoldDB" id="M9RKW5"/>
<dbReference type="OrthoDB" id="8361570at2"/>
<evidence type="ECO:0000256" key="1">
    <source>
        <dbReference type="SAM" id="SignalP"/>
    </source>
</evidence>